<gene>
    <name evidence="1" type="ORF">CGSMWGv1500E_05833</name>
</gene>
<evidence type="ECO:0000313" key="2">
    <source>
        <dbReference type="Proteomes" id="UP000032875"/>
    </source>
</evidence>
<accession>I4LXP3</accession>
<dbReference type="Proteomes" id="UP000032875">
    <property type="component" value="Unassembled WGS sequence"/>
</dbReference>
<organism evidence="1 2">
    <name type="scientific">Gardnerella vaginalis 1500E</name>
    <dbReference type="NCBI Taxonomy" id="698957"/>
    <lineage>
        <taxon>Bacteria</taxon>
        <taxon>Bacillati</taxon>
        <taxon>Actinomycetota</taxon>
        <taxon>Actinomycetes</taxon>
        <taxon>Bifidobacteriales</taxon>
        <taxon>Bifidobacteriaceae</taxon>
        <taxon>Gardnerella</taxon>
    </lineage>
</organism>
<name>I4LXP3_GARVA</name>
<proteinExistence type="predicted"/>
<dbReference type="EMBL" id="ADES01000027">
    <property type="protein sequence ID" value="EIK81733.1"/>
    <property type="molecule type" value="Genomic_DNA"/>
</dbReference>
<reference evidence="1 2" key="1">
    <citation type="journal article" date="2012" name="J. Bacteriol.">
        <title>Comparative Genomic Analyses of 17 Clinical Isolates of Gardnerella vaginalis Provide Evidence of Multiple Genetically Isolated Clades Consistent with Subspeciation into Genovars.</title>
        <authorList>
            <person name="Ahmed A."/>
            <person name="Earl J."/>
            <person name="Retchless A."/>
            <person name="Hillier S."/>
            <person name="Rabe L."/>
            <person name="Cherpes T."/>
            <person name="Powell E."/>
            <person name="Janto B."/>
            <person name="Eutsey R."/>
            <person name="Hiller N.L."/>
            <person name="Boissy R."/>
            <person name="Dahlgreen M."/>
            <person name="Hall B."/>
            <person name="Costerton J."/>
            <person name="Post J.C."/>
            <person name="Hu F."/>
            <person name="Ehrlich G."/>
        </authorList>
    </citation>
    <scope>NUCLEOTIDE SEQUENCE [LARGE SCALE GENOMIC DNA]</scope>
    <source>
        <strain evidence="1 2">1500E</strain>
    </source>
</reference>
<evidence type="ECO:0000313" key="1">
    <source>
        <dbReference type="EMBL" id="EIK81733.1"/>
    </source>
</evidence>
<comment type="caution">
    <text evidence="1">The sequence shown here is derived from an EMBL/GenBank/DDBJ whole genome shotgun (WGS) entry which is preliminary data.</text>
</comment>
<protein>
    <submittedName>
        <fullName evidence="1">Uncharacterized protein</fullName>
    </submittedName>
</protein>
<sequence>MSLAKTCATHEYFALLSDSVDADGVGTQSVQLTGGL</sequence>
<dbReference type="AlphaFoldDB" id="I4LXP3"/>